<dbReference type="InterPro" id="IPR043130">
    <property type="entry name" value="CDP-OH_PTrfase_TM_dom"/>
</dbReference>
<evidence type="ECO:0000256" key="12">
    <source>
        <dbReference type="SAM" id="MobiDB-lite"/>
    </source>
</evidence>
<accession>A0A2G8LA44</accession>
<dbReference type="InterPro" id="IPR050324">
    <property type="entry name" value="CDP-alcohol_PTase-I"/>
</dbReference>
<keyword evidence="3" id="KW-0808">Transferase</keyword>
<dbReference type="Proteomes" id="UP000230750">
    <property type="component" value="Unassembled WGS sequence"/>
</dbReference>
<gene>
    <name evidence="14" type="ORF">BSL78_06025</name>
</gene>
<keyword evidence="7 13" id="KW-0472">Membrane</keyword>
<protein>
    <recommendedName>
        <fullName evidence="10">cardiolipin synthase (CMP-forming)</fullName>
        <ecNumber evidence="10">2.7.8.41</ecNumber>
    </recommendedName>
</protein>
<keyword evidence="5 13" id="KW-1133">Transmembrane helix</keyword>
<evidence type="ECO:0000256" key="11">
    <source>
        <dbReference type="ARBA" id="ARBA00047433"/>
    </source>
</evidence>
<reference evidence="14 15" key="1">
    <citation type="journal article" date="2017" name="PLoS Biol.">
        <title>The sea cucumber genome provides insights into morphological evolution and visceral regeneration.</title>
        <authorList>
            <person name="Zhang X."/>
            <person name="Sun L."/>
            <person name="Yuan J."/>
            <person name="Sun Y."/>
            <person name="Gao Y."/>
            <person name="Zhang L."/>
            <person name="Li S."/>
            <person name="Dai H."/>
            <person name="Hamel J.F."/>
            <person name="Liu C."/>
            <person name="Yu Y."/>
            <person name="Liu S."/>
            <person name="Lin W."/>
            <person name="Guo K."/>
            <person name="Jin S."/>
            <person name="Xu P."/>
            <person name="Storey K.B."/>
            <person name="Huan P."/>
            <person name="Zhang T."/>
            <person name="Zhou Y."/>
            <person name="Zhang J."/>
            <person name="Lin C."/>
            <person name="Li X."/>
            <person name="Xing L."/>
            <person name="Huo D."/>
            <person name="Sun M."/>
            <person name="Wang L."/>
            <person name="Mercier A."/>
            <person name="Li F."/>
            <person name="Yang H."/>
            <person name="Xiang J."/>
        </authorList>
    </citation>
    <scope>NUCLEOTIDE SEQUENCE [LARGE SCALE GENOMIC DNA]</scope>
    <source>
        <strain evidence="14">Shaxun</strain>
        <tissue evidence="14">Muscle</tissue>
    </source>
</reference>
<keyword evidence="4 13" id="KW-0812">Transmembrane</keyword>
<comment type="catalytic activity">
    <reaction evidence="11">
        <text>a CDP-1,2-diacyl-sn-glycerol + a 1,2-diacyl-sn-glycero-3-phospho-(1'-sn-glycerol) = a cardiolipin + CMP + H(+)</text>
        <dbReference type="Rhea" id="RHEA:32931"/>
        <dbReference type="ChEBI" id="CHEBI:15378"/>
        <dbReference type="ChEBI" id="CHEBI:58332"/>
        <dbReference type="ChEBI" id="CHEBI:60377"/>
        <dbReference type="ChEBI" id="CHEBI:62237"/>
        <dbReference type="ChEBI" id="CHEBI:64716"/>
        <dbReference type="EC" id="2.7.8.41"/>
    </reaction>
</comment>
<evidence type="ECO:0000256" key="13">
    <source>
        <dbReference type="SAM" id="Phobius"/>
    </source>
</evidence>
<evidence type="ECO:0000313" key="15">
    <source>
        <dbReference type="Proteomes" id="UP000230750"/>
    </source>
</evidence>
<keyword evidence="2" id="KW-0444">Lipid biosynthesis</keyword>
<keyword evidence="15" id="KW-1185">Reference proteome</keyword>
<dbReference type="EMBL" id="MRZV01000154">
    <property type="protein sequence ID" value="PIK57085.1"/>
    <property type="molecule type" value="Genomic_DNA"/>
</dbReference>
<dbReference type="PANTHER" id="PTHR14269">
    <property type="entry name" value="CDP-DIACYLGLYCEROL--GLYCEROL-3-PHOSPHATE 3-PHOSPHATIDYLTRANSFERASE-RELATED"/>
    <property type="match status" value="1"/>
</dbReference>
<comment type="caution">
    <text evidence="14">The sequence shown here is derived from an EMBL/GenBank/DDBJ whole genome shotgun (WGS) entry which is preliminary data.</text>
</comment>
<evidence type="ECO:0000256" key="1">
    <source>
        <dbReference type="ARBA" id="ARBA00004141"/>
    </source>
</evidence>
<dbReference type="EC" id="2.7.8.41" evidence="10"/>
<dbReference type="InterPro" id="IPR000462">
    <property type="entry name" value="CDP-OH_P_trans"/>
</dbReference>
<organism evidence="14 15">
    <name type="scientific">Stichopus japonicus</name>
    <name type="common">Sea cucumber</name>
    <dbReference type="NCBI Taxonomy" id="307972"/>
    <lineage>
        <taxon>Eukaryota</taxon>
        <taxon>Metazoa</taxon>
        <taxon>Echinodermata</taxon>
        <taxon>Eleutherozoa</taxon>
        <taxon>Echinozoa</taxon>
        <taxon>Holothuroidea</taxon>
        <taxon>Aspidochirotacea</taxon>
        <taxon>Aspidochirotida</taxon>
        <taxon>Stichopodidae</taxon>
        <taxon>Apostichopus</taxon>
    </lineage>
</organism>
<evidence type="ECO:0000256" key="5">
    <source>
        <dbReference type="ARBA" id="ARBA00022989"/>
    </source>
</evidence>
<dbReference type="Gene3D" id="1.20.120.1760">
    <property type="match status" value="1"/>
</dbReference>
<dbReference type="GO" id="GO:0043337">
    <property type="term" value="F:cardiolipin synthase (CMP-forming)"/>
    <property type="evidence" value="ECO:0007669"/>
    <property type="project" value="UniProtKB-EC"/>
</dbReference>
<feature type="region of interest" description="Disordered" evidence="12">
    <location>
        <begin position="1"/>
        <end position="23"/>
    </location>
</feature>
<evidence type="ECO:0000256" key="6">
    <source>
        <dbReference type="ARBA" id="ARBA00023098"/>
    </source>
</evidence>
<dbReference type="GO" id="GO:0016020">
    <property type="term" value="C:membrane"/>
    <property type="evidence" value="ECO:0007669"/>
    <property type="project" value="UniProtKB-SubCell"/>
</dbReference>
<keyword evidence="8" id="KW-0594">Phospholipid biosynthesis</keyword>
<feature type="transmembrane region" description="Helical" evidence="13">
    <location>
        <begin position="193"/>
        <end position="211"/>
    </location>
</feature>
<dbReference type="OrthoDB" id="10020554at2759"/>
<feature type="transmembrane region" description="Helical" evidence="13">
    <location>
        <begin position="96"/>
        <end position="121"/>
    </location>
</feature>
<name>A0A2G8LA44_STIJA</name>
<dbReference type="Pfam" id="PF01066">
    <property type="entry name" value="CDP-OH_P_transf"/>
    <property type="match status" value="1"/>
</dbReference>
<dbReference type="GO" id="GO:0005739">
    <property type="term" value="C:mitochondrion"/>
    <property type="evidence" value="ECO:0007669"/>
    <property type="project" value="TreeGrafter"/>
</dbReference>
<dbReference type="GO" id="GO:0032049">
    <property type="term" value="P:cardiolipin biosynthetic process"/>
    <property type="evidence" value="ECO:0007669"/>
    <property type="project" value="TreeGrafter"/>
</dbReference>
<dbReference type="STRING" id="307972.A0A2G8LA44"/>
<evidence type="ECO:0000256" key="9">
    <source>
        <dbReference type="ARBA" id="ARBA00023264"/>
    </source>
</evidence>
<keyword evidence="9" id="KW-1208">Phospholipid metabolism</keyword>
<comment type="subcellular location">
    <subcellularLocation>
        <location evidence="1">Membrane</location>
        <topology evidence="1">Multi-pass membrane protein</topology>
    </subcellularLocation>
</comment>
<evidence type="ECO:0000256" key="3">
    <source>
        <dbReference type="ARBA" id="ARBA00022679"/>
    </source>
</evidence>
<evidence type="ECO:0000256" key="7">
    <source>
        <dbReference type="ARBA" id="ARBA00023136"/>
    </source>
</evidence>
<dbReference type="AlphaFoldDB" id="A0A2G8LA44"/>
<evidence type="ECO:0000256" key="2">
    <source>
        <dbReference type="ARBA" id="ARBA00022516"/>
    </source>
</evidence>
<evidence type="ECO:0000313" key="14">
    <source>
        <dbReference type="EMBL" id="PIK57085.1"/>
    </source>
</evidence>
<sequence length="225" mass="25239">MDERGLVDNGWREERKNQQGKRREGEYLYSPEHFINQQVTPLTITWIFGGHRTVHAWNGLFIFTGATDLLDGYIARNFKNQKSVLGSIIDPLADKCLISVLTISLTVSSLIPVPLTALIVARDIGLVGAASYMRYKSLAPPITLSRYFDVSHATVQLKPTFVSKINTAVQLVLVGVTLPAPIFHYVDHISLQYLWYITAATTILSGLSYILSKNTVEFLRTTKRK</sequence>
<evidence type="ECO:0000256" key="10">
    <source>
        <dbReference type="ARBA" id="ARBA00039001"/>
    </source>
</evidence>
<evidence type="ECO:0000256" key="8">
    <source>
        <dbReference type="ARBA" id="ARBA00023209"/>
    </source>
</evidence>
<keyword evidence="6" id="KW-0443">Lipid metabolism</keyword>
<dbReference type="PANTHER" id="PTHR14269:SF60">
    <property type="entry name" value="CARDIOLIPIN SYNTHASE (CMP-FORMING)"/>
    <property type="match status" value="1"/>
</dbReference>
<evidence type="ECO:0000256" key="4">
    <source>
        <dbReference type="ARBA" id="ARBA00022692"/>
    </source>
</evidence>
<proteinExistence type="predicted"/>